<dbReference type="EMBL" id="ALJN01000009">
    <property type="protein sequence ID" value="EJP22240.1"/>
    <property type="molecule type" value="Genomic_DNA"/>
</dbReference>
<dbReference type="Proteomes" id="UP000006745">
    <property type="component" value="Unassembled WGS sequence"/>
</dbReference>
<protein>
    <submittedName>
        <fullName evidence="1">Uncharacterized protein</fullName>
    </submittedName>
</protein>
<accession>J5GQG8</accession>
<gene>
    <name evidence="1" type="ORF">HMPREF1125_1752</name>
</gene>
<dbReference type="PATRIC" id="fig|1161421.3.peg.573"/>
<sequence length="45" mass="5515">MLLFCLQKKEKLLVEIANKEMRKIKGGMFMYVTGLYPWFIKWFLK</sequence>
<name>J5GQG8_STROR</name>
<reference evidence="1 2" key="1">
    <citation type="submission" date="2012-07" db="EMBL/GenBank/DDBJ databases">
        <authorList>
            <person name="Durkin A.S."/>
            <person name="McCorrison J."/>
            <person name="Torralba M."/>
            <person name="Gillis M."/>
            <person name="Methe B."/>
            <person name="Sutton G."/>
            <person name="Nelson K.E."/>
        </authorList>
    </citation>
    <scope>NUCLEOTIDE SEQUENCE [LARGE SCALE GENOMIC DNA]</scope>
    <source>
        <strain evidence="1 2">SK304</strain>
    </source>
</reference>
<comment type="caution">
    <text evidence="1">The sequence shown here is derived from an EMBL/GenBank/DDBJ whole genome shotgun (WGS) entry which is preliminary data.</text>
</comment>
<evidence type="ECO:0000313" key="1">
    <source>
        <dbReference type="EMBL" id="EJP22240.1"/>
    </source>
</evidence>
<dbReference type="AlphaFoldDB" id="J5GQG8"/>
<proteinExistence type="predicted"/>
<organism evidence="1 2">
    <name type="scientific">Streptococcus oralis SK304</name>
    <dbReference type="NCBI Taxonomy" id="1161421"/>
    <lineage>
        <taxon>Bacteria</taxon>
        <taxon>Bacillati</taxon>
        <taxon>Bacillota</taxon>
        <taxon>Bacilli</taxon>
        <taxon>Lactobacillales</taxon>
        <taxon>Streptococcaceae</taxon>
        <taxon>Streptococcus</taxon>
    </lineage>
</organism>
<evidence type="ECO:0000313" key="2">
    <source>
        <dbReference type="Proteomes" id="UP000006745"/>
    </source>
</evidence>